<dbReference type="VEuPathDB" id="VectorBase:GPAI016187"/>
<evidence type="ECO:0000313" key="1">
    <source>
        <dbReference type="EnsemblMetazoa" id="GPAI016187-PA"/>
    </source>
</evidence>
<dbReference type="Proteomes" id="UP000092445">
    <property type="component" value="Unassembled WGS sequence"/>
</dbReference>
<keyword evidence="2" id="KW-1185">Reference proteome</keyword>
<protein>
    <submittedName>
        <fullName evidence="1">Uncharacterized protein</fullName>
    </submittedName>
</protein>
<name>A0A1A9ZIY3_GLOPL</name>
<reference evidence="2" key="1">
    <citation type="submission" date="2014-03" db="EMBL/GenBank/DDBJ databases">
        <authorList>
            <person name="Aksoy S."/>
            <person name="Warren W."/>
            <person name="Wilson R.K."/>
        </authorList>
    </citation>
    <scope>NUCLEOTIDE SEQUENCE [LARGE SCALE GENOMIC DNA]</scope>
    <source>
        <strain evidence="2">IAEA</strain>
    </source>
</reference>
<evidence type="ECO:0000313" key="2">
    <source>
        <dbReference type="Proteomes" id="UP000092445"/>
    </source>
</evidence>
<proteinExistence type="predicted"/>
<accession>A0A1A9ZIY3</accession>
<dbReference type="EnsemblMetazoa" id="GPAI016187-RA">
    <property type="protein sequence ID" value="GPAI016187-PA"/>
    <property type="gene ID" value="GPAI016187"/>
</dbReference>
<sequence length="426" mass="47752">MEIIGEKNERNIGKPPDGFLDEFHRCNNEIDQDMLDDISQPPHTSHAGEVHIKTEVVNNKCFDNLSQRNQAQGFETTSYSSLYNVSVRIVEEIDKWIKKNEKEHESTSLTVNENQITEKKDFDLPPNLQPLLDKNSERVLANSVSFPKDVATQTDGNDVFNMSREIDSCDVAAQTMQENRLSEPPLGFVTRNFDSNQMTAMLDFAELLAESRSLDYFDLYNVRQRLLAIYKSSLPPEITLVFNAAEQSAFIVVCESLTVVTRNASRKEGSASSKTWCIVSRITVVQPSPYLTPLKHNNVFSPIVTCSRSSHSSKLISEGLSKVGTISCPVTKVKHSTPSKSTSPIAITQAIIQVYKPGKVLYKEKTPVYAVAKNRNQARMNINNYTGFKNLALFCLVCFGVNKYRYPCNKASGVLRTIPETSKNST</sequence>
<organism evidence="1 2">
    <name type="scientific">Glossina pallidipes</name>
    <name type="common">Tsetse fly</name>
    <dbReference type="NCBI Taxonomy" id="7398"/>
    <lineage>
        <taxon>Eukaryota</taxon>
        <taxon>Metazoa</taxon>
        <taxon>Ecdysozoa</taxon>
        <taxon>Arthropoda</taxon>
        <taxon>Hexapoda</taxon>
        <taxon>Insecta</taxon>
        <taxon>Pterygota</taxon>
        <taxon>Neoptera</taxon>
        <taxon>Endopterygota</taxon>
        <taxon>Diptera</taxon>
        <taxon>Brachycera</taxon>
        <taxon>Muscomorpha</taxon>
        <taxon>Hippoboscoidea</taxon>
        <taxon>Glossinidae</taxon>
        <taxon>Glossina</taxon>
    </lineage>
</organism>
<dbReference type="AlphaFoldDB" id="A0A1A9ZIY3"/>
<reference evidence="1" key="2">
    <citation type="submission" date="2020-05" db="UniProtKB">
        <authorList>
            <consortium name="EnsemblMetazoa"/>
        </authorList>
    </citation>
    <scope>IDENTIFICATION</scope>
    <source>
        <strain evidence="1">IAEA</strain>
    </source>
</reference>